<evidence type="ECO:0000313" key="2">
    <source>
        <dbReference type="Proteomes" id="UP000054477"/>
    </source>
</evidence>
<reference evidence="2" key="2">
    <citation type="submission" date="2015-01" db="EMBL/GenBank/DDBJ databases">
        <title>Evolutionary Origins and Diversification of the Mycorrhizal Mutualists.</title>
        <authorList>
            <consortium name="DOE Joint Genome Institute"/>
            <consortium name="Mycorrhizal Genomics Consortium"/>
            <person name="Kohler A."/>
            <person name="Kuo A."/>
            <person name="Nagy L.G."/>
            <person name="Floudas D."/>
            <person name="Copeland A."/>
            <person name="Barry K.W."/>
            <person name="Cichocki N."/>
            <person name="Veneault-Fourrey C."/>
            <person name="LaButti K."/>
            <person name="Lindquist E.A."/>
            <person name="Lipzen A."/>
            <person name="Lundell T."/>
            <person name="Morin E."/>
            <person name="Murat C."/>
            <person name="Riley R."/>
            <person name="Ohm R."/>
            <person name="Sun H."/>
            <person name="Tunlid A."/>
            <person name="Henrissat B."/>
            <person name="Grigoriev I.V."/>
            <person name="Hibbett D.S."/>
            <person name="Martin F."/>
        </authorList>
    </citation>
    <scope>NUCLEOTIDE SEQUENCE [LARGE SCALE GENOMIC DNA]</scope>
    <source>
        <strain evidence="2">LaAM-08-1</strain>
    </source>
</reference>
<dbReference type="OrthoDB" id="3039255at2759"/>
<name>A0A0C9XCP7_9AGAR</name>
<organism evidence="1 2">
    <name type="scientific">Laccaria amethystina LaAM-08-1</name>
    <dbReference type="NCBI Taxonomy" id="1095629"/>
    <lineage>
        <taxon>Eukaryota</taxon>
        <taxon>Fungi</taxon>
        <taxon>Dikarya</taxon>
        <taxon>Basidiomycota</taxon>
        <taxon>Agaricomycotina</taxon>
        <taxon>Agaricomycetes</taxon>
        <taxon>Agaricomycetidae</taxon>
        <taxon>Agaricales</taxon>
        <taxon>Agaricineae</taxon>
        <taxon>Hydnangiaceae</taxon>
        <taxon>Laccaria</taxon>
    </lineage>
</organism>
<dbReference type="AlphaFoldDB" id="A0A0C9XCP7"/>
<dbReference type="Proteomes" id="UP000054477">
    <property type="component" value="Unassembled WGS sequence"/>
</dbReference>
<sequence length="495" mass="57155">MQSIIADVPYEVWQNIASFLTPQEVKNLYAVSRPLFLIAMEERYRSVYIGNLEDAETIRSFRRLTDKFCAQYVRELHMCPCPLEQLLVAPRRRKWWERLSYTLRGTKSLSRTAQKQILTQPNASETLLAILANLSSVTRYHLQCDRIFYPLNFRPFVLPYILAAWSSFGSNLRHLHLSVSSEVIPNTIGTVKLDHLEELIIDIFDAYQSTNRTRIVHLSLLEFVNNHCEKLTLFTMGTLQQFDLHLVLQELAPMPLLKSLAFSDTYYDLETQKLSGLHKFLQVNSQQLEKLEIQFHSFQGIFSPGSLWFTQPCFQVPLPRLKFLTLRLPDHPGHAMGGIAECVHQYTNNLTYLDLGTGYFTLGDLKELAQGFANKSNFRKFAINAFFLSPQLLHLLSHNLAHLEDLSITFHDVTHHENEFHASDPSQFYREMGIIVFPDTWALRSLRLTSTSWQTGDLDIMIRRAVVRAFPLVVAFNGVSRREYTDSLPLLDGRK</sequence>
<dbReference type="EMBL" id="KN838649">
    <property type="protein sequence ID" value="KIJ99338.1"/>
    <property type="molecule type" value="Genomic_DNA"/>
</dbReference>
<protein>
    <recommendedName>
        <fullName evidence="3">F-box domain-containing protein</fullName>
    </recommendedName>
</protein>
<evidence type="ECO:0000313" key="1">
    <source>
        <dbReference type="EMBL" id="KIJ99338.1"/>
    </source>
</evidence>
<reference evidence="1 2" key="1">
    <citation type="submission" date="2014-04" db="EMBL/GenBank/DDBJ databases">
        <authorList>
            <consortium name="DOE Joint Genome Institute"/>
            <person name="Kuo A."/>
            <person name="Kohler A."/>
            <person name="Nagy L.G."/>
            <person name="Floudas D."/>
            <person name="Copeland A."/>
            <person name="Barry K.W."/>
            <person name="Cichocki N."/>
            <person name="Veneault-Fourrey C."/>
            <person name="LaButti K."/>
            <person name="Lindquist E.A."/>
            <person name="Lipzen A."/>
            <person name="Lundell T."/>
            <person name="Morin E."/>
            <person name="Murat C."/>
            <person name="Sun H."/>
            <person name="Tunlid A."/>
            <person name="Henrissat B."/>
            <person name="Grigoriev I.V."/>
            <person name="Hibbett D.S."/>
            <person name="Martin F."/>
            <person name="Nordberg H.P."/>
            <person name="Cantor M.N."/>
            <person name="Hua S.X."/>
        </authorList>
    </citation>
    <scope>NUCLEOTIDE SEQUENCE [LARGE SCALE GENOMIC DNA]</scope>
    <source>
        <strain evidence="1 2">LaAM-08-1</strain>
    </source>
</reference>
<dbReference type="SUPFAM" id="SSF52047">
    <property type="entry name" value="RNI-like"/>
    <property type="match status" value="1"/>
</dbReference>
<evidence type="ECO:0008006" key="3">
    <source>
        <dbReference type="Google" id="ProtNLM"/>
    </source>
</evidence>
<gene>
    <name evidence="1" type="ORF">K443DRAFT_102489</name>
</gene>
<keyword evidence="2" id="KW-1185">Reference proteome</keyword>
<dbReference type="HOGENOM" id="CLU_028894_2_0_1"/>
<proteinExistence type="predicted"/>
<accession>A0A0C9XCP7</accession>
<dbReference type="InterPro" id="IPR032675">
    <property type="entry name" value="LRR_dom_sf"/>
</dbReference>
<dbReference type="Gene3D" id="3.80.10.10">
    <property type="entry name" value="Ribonuclease Inhibitor"/>
    <property type="match status" value="1"/>
</dbReference>